<accession>A0A9Q3BYW5</accession>
<evidence type="ECO:0000313" key="3">
    <source>
        <dbReference type="Proteomes" id="UP000765509"/>
    </source>
</evidence>
<protein>
    <submittedName>
        <fullName evidence="2">Uncharacterized protein</fullName>
    </submittedName>
</protein>
<proteinExistence type="predicted"/>
<dbReference type="EMBL" id="AVOT02003482">
    <property type="protein sequence ID" value="MBW0473660.1"/>
    <property type="molecule type" value="Genomic_DNA"/>
</dbReference>
<feature type="region of interest" description="Disordered" evidence="1">
    <location>
        <begin position="34"/>
        <end position="81"/>
    </location>
</feature>
<sequence length="81" mass="9412">MAEITKKNSYHNCGSADHYADNRIKEKKKFYAIEQVPEEESPTDDSESHSMGDAITEQSDEEPDPREEFLLEYQDETQLEI</sequence>
<name>A0A9Q3BYW5_9BASI</name>
<keyword evidence="3" id="KW-1185">Reference proteome</keyword>
<dbReference type="AlphaFoldDB" id="A0A9Q3BYW5"/>
<organism evidence="2 3">
    <name type="scientific">Austropuccinia psidii MF-1</name>
    <dbReference type="NCBI Taxonomy" id="1389203"/>
    <lineage>
        <taxon>Eukaryota</taxon>
        <taxon>Fungi</taxon>
        <taxon>Dikarya</taxon>
        <taxon>Basidiomycota</taxon>
        <taxon>Pucciniomycotina</taxon>
        <taxon>Pucciniomycetes</taxon>
        <taxon>Pucciniales</taxon>
        <taxon>Sphaerophragmiaceae</taxon>
        <taxon>Austropuccinia</taxon>
    </lineage>
</organism>
<evidence type="ECO:0000256" key="1">
    <source>
        <dbReference type="SAM" id="MobiDB-lite"/>
    </source>
</evidence>
<gene>
    <name evidence="2" type="ORF">O181_013375</name>
</gene>
<comment type="caution">
    <text evidence="2">The sequence shown here is derived from an EMBL/GenBank/DDBJ whole genome shotgun (WGS) entry which is preliminary data.</text>
</comment>
<reference evidence="2" key="1">
    <citation type="submission" date="2021-03" db="EMBL/GenBank/DDBJ databases">
        <title>Draft genome sequence of rust myrtle Austropuccinia psidii MF-1, a brazilian biotype.</title>
        <authorList>
            <person name="Quecine M.C."/>
            <person name="Pachon D.M.R."/>
            <person name="Bonatelli M.L."/>
            <person name="Correr F.H."/>
            <person name="Franceschini L.M."/>
            <person name="Leite T.F."/>
            <person name="Margarido G.R.A."/>
            <person name="Almeida C.A."/>
            <person name="Ferrarezi J.A."/>
            <person name="Labate C.A."/>
        </authorList>
    </citation>
    <scope>NUCLEOTIDE SEQUENCE</scope>
    <source>
        <strain evidence="2">MF-1</strain>
    </source>
</reference>
<dbReference type="Proteomes" id="UP000765509">
    <property type="component" value="Unassembled WGS sequence"/>
</dbReference>
<evidence type="ECO:0000313" key="2">
    <source>
        <dbReference type="EMBL" id="MBW0473660.1"/>
    </source>
</evidence>
<feature type="compositionally biased region" description="Acidic residues" evidence="1">
    <location>
        <begin position="36"/>
        <end position="45"/>
    </location>
</feature>